<feature type="compositionally biased region" description="Polar residues" evidence="6">
    <location>
        <begin position="342"/>
        <end position="352"/>
    </location>
</feature>
<keyword evidence="10" id="KW-1185">Reference proteome</keyword>
<gene>
    <name evidence="9" type="ORF">VTL71DRAFT_320</name>
</gene>
<dbReference type="SUPFAM" id="SSF57701">
    <property type="entry name" value="Zn2/Cys6 DNA-binding domain"/>
    <property type="match status" value="1"/>
</dbReference>
<dbReference type="PROSITE" id="PS00463">
    <property type="entry name" value="ZN2_CY6_FUNGAL_1"/>
    <property type="match status" value="1"/>
</dbReference>
<feature type="transmembrane region" description="Helical" evidence="7">
    <location>
        <begin position="48"/>
        <end position="70"/>
    </location>
</feature>
<dbReference type="Proteomes" id="UP001595075">
    <property type="component" value="Unassembled WGS sequence"/>
</dbReference>
<dbReference type="Pfam" id="PF00172">
    <property type="entry name" value="Zn_clus"/>
    <property type="match status" value="1"/>
</dbReference>
<keyword evidence="2 7" id="KW-0812">Transmembrane</keyword>
<feature type="transmembrane region" description="Helical" evidence="7">
    <location>
        <begin position="198"/>
        <end position="216"/>
    </location>
</feature>
<evidence type="ECO:0000256" key="1">
    <source>
        <dbReference type="ARBA" id="ARBA00004141"/>
    </source>
</evidence>
<proteinExistence type="predicted"/>
<dbReference type="EMBL" id="JAZHXI010000001">
    <property type="protein sequence ID" value="KAL2075377.1"/>
    <property type="molecule type" value="Genomic_DNA"/>
</dbReference>
<comment type="subcellular location">
    <subcellularLocation>
        <location evidence="1">Membrane</location>
        <topology evidence="1">Multi-pass membrane protein</topology>
    </subcellularLocation>
</comment>
<comment type="caution">
    <text evidence="9">The sequence shown here is derived from an EMBL/GenBank/DDBJ whole genome shotgun (WGS) entry which is preliminary data.</text>
</comment>
<keyword evidence="3 7" id="KW-1133">Transmembrane helix</keyword>
<evidence type="ECO:0000256" key="5">
    <source>
        <dbReference type="ARBA" id="ARBA00023242"/>
    </source>
</evidence>
<dbReference type="InterPro" id="IPR036864">
    <property type="entry name" value="Zn2-C6_fun-type_DNA-bd_sf"/>
</dbReference>
<evidence type="ECO:0000259" key="8">
    <source>
        <dbReference type="PROSITE" id="PS50048"/>
    </source>
</evidence>
<dbReference type="PANTHER" id="PTHR31465:SF27">
    <property type="entry name" value="DOMAIN PROTEIN, PUTATIVE (AFU_ORTHOLOGUE AFUA_3G01030)-RELATED"/>
    <property type="match status" value="1"/>
</dbReference>
<accession>A0ABR4D0M2</accession>
<dbReference type="Pfam" id="PF04479">
    <property type="entry name" value="RTA1"/>
    <property type="match status" value="1"/>
</dbReference>
<keyword evidence="5" id="KW-0539">Nucleus</keyword>
<feature type="region of interest" description="Disordered" evidence="6">
    <location>
        <begin position="342"/>
        <end position="388"/>
    </location>
</feature>
<feature type="compositionally biased region" description="Polar residues" evidence="6">
    <location>
        <begin position="368"/>
        <end position="386"/>
    </location>
</feature>
<sequence length="692" mass="77541">MAKLEAYKGTYYFWAFLPSQPASFIFLGLFLVTTILHCWRIYKLRTWFCAAFAVGCFSEVIGFAARAVAYNHTASIGIYIIQAIFLVIAPAFFAASIYMTLTRIIRTVKGEHLSIIRINWLSKTFVLGDLVSLNVQSAASGMNSTPKIAQIGEYIVVAGLIMQLILLGFFFVVAIVFQKRLARQPTRESYTTPKPWSQTLYMIYAASTLIFGRSVFRVVEYLQGHDGYSLTHEWTLYTFDAVPMFVVSVIFWYWYPGYIQPEVDVEDVERMELANTGTSAYVSFHHTPPPHIPGPMIRRSHKKSRQGCTECKRSHKKCDETKPACINCQVAQKRCTYGQASSKLSPQTQSPTGPAPTSVIPDLAGSPHHNSLGNENQSSQASTPPSSHAEPYVNLLHLELFQNLISANIPEFSEESAKVEWLATMNRYIFDYPYIMYESLAMSAFQLSIMNPSKSAIYLAESTALQAQALSMFNTSCPTVTSENILPAFLFSAVLGLHFFCDTFSTPSPDLTAFLDRLVQSVRLLKGIRAMTAGSWDYIRTSDLKILLADEGQPMAYDDQVTRAFANLQSTFAQSHILSAFESKVYGEAIDGLIKIYNSQLPNGTSKVLPDARIVMSWPINLSSEFTEFLDQRKPESLIVMAHFSILLHCRRAFWAVGEAGRFLLAAIEEYLGDEWVEWLAVPKAIVPPLDP</sequence>
<evidence type="ECO:0000313" key="9">
    <source>
        <dbReference type="EMBL" id="KAL2075377.1"/>
    </source>
</evidence>
<dbReference type="InterPro" id="IPR001138">
    <property type="entry name" value="Zn2Cys6_DnaBD"/>
</dbReference>
<feature type="transmembrane region" description="Helical" evidence="7">
    <location>
        <begin position="236"/>
        <end position="255"/>
    </location>
</feature>
<name>A0ABR4D0M2_9HELO</name>
<protein>
    <recommendedName>
        <fullName evidence="8">Zn(2)-C6 fungal-type domain-containing protein</fullName>
    </recommendedName>
</protein>
<evidence type="ECO:0000256" key="4">
    <source>
        <dbReference type="ARBA" id="ARBA00023136"/>
    </source>
</evidence>
<evidence type="ECO:0000256" key="7">
    <source>
        <dbReference type="SAM" id="Phobius"/>
    </source>
</evidence>
<dbReference type="Gene3D" id="4.10.240.10">
    <property type="entry name" value="Zn(2)-C6 fungal-type DNA-binding domain"/>
    <property type="match status" value="1"/>
</dbReference>
<feature type="domain" description="Zn(2)-C6 fungal-type" evidence="8">
    <location>
        <begin position="307"/>
        <end position="337"/>
    </location>
</feature>
<evidence type="ECO:0000256" key="6">
    <source>
        <dbReference type="SAM" id="MobiDB-lite"/>
    </source>
</evidence>
<keyword evidence="4 7" id="KW-0472">Membrane</keyword>
<dbReference type="CDD" id="cd00067">
    <property type="entry name" value="GAL4"/>
    <property type="match status" value="1"/>
</dbReference>
<reference evidence="9 10" key="1">
    <citation type="journal article" date="2024" name="Commun. Biol.">
        <title>Comparative genomic analysis of thermophilic fungi reveals convergent evolutionary adaptations and gene losses.</title>
        <authorList>
            <person name="Steindorff A.S."/>
            <person name="Aguilar-Pontes M.V."/>
            <person name="Robinson A.J."/>
            <person name="Andreopoulos B."/>
            <person name="LaButti K."/>
            <person name="Kuo A."/>
            <person name="Mondo S."/>
            <person name="Riley R."/>
            <person name="Otillar R."/>
            <person name="Haridas S."/>
            <person name="Lipzen A."/>
            <person name="Grimwood J."/>
            <person name="Schmutz J."/>
            <person name="Clum A."/>
            <person name="Reid I.D."/>
            <person name="Moisan M.C."/>
            <person name="Butler G."/>
            <person name="Nguyen T.T.M."/>
            <person name="Dewar K."/>
            <person name="Conant G."/>
            <person name="Drula E."/>
            <person name="Henrissat B."/>
            <person name="Hansel C."/>
            <person name="Singer S."/>
            <person name="Hutchinson M.I."/>
            <person name="de Vries R.P."/>
            <person name="Natvig D.O."/>
            <person name="Powell A.J."/>
            <person name="Tsang A."/>
            <person name="Grigoriev I.V."/>
        </authorList>
    </citation>
    <scope>NUCLEOTIDE SEQUENCE [LARGE SCALE GENOMIC DNA]</scope>
    <source>
        <strain evidence="9 10">CBS 494.80</strain>
    </source>
</reference>
<evidence type="ECO:0000256" key="3">
    <source>
        <dbReference type="ARBA" id="ARBA00022989"/>
    </source>
</evidence>
<dbReference type="SMART" id="SM00066">
    <property type="entry name" value="GAL4"/>
    <property type="match status" value="1"/>
</dbReference>
<feature type="transmembrane region" description="Helical" evidence="7">
    <location>
        <begin position="154"/>
        <end position="177"/>
    </location>
</feature>
<dbReference type="PROSITE" id="PS50048">
    <property type="entry name" value="ZN2_CY6_FUNGAL_2"/>
    <property type="match status" value="1"/>
</dbReference>
<organism evidence="9 10">
    <name type="scientific">Oculimacula yallundae</name>
    <dbReference type="NCBI Taxonomy" id="86028"/>
    <lineage>
        <taxon>Eukaryota</taxon>
        <taxon>Fungi</taxon>
        <taxon>Dikarya</taxon>
        <taxon>Ascomycota</taxon>
        <taxon>Pezizomycotina</taxon>
        <taxon>Leotiomycetes</taxon>
        <taxon>Helotiales</taxon>
        <taxon>Ploettnerulaceae</taxon>
        <taxon>Oculimacula</taxon>
    </lineage>
</organism>
<feature type="transmembrane region" description="Helical" evidence="7">
    <location>
        <begin position="12"/>
        <end position="36"/>
    </location>
</feature>
<evidence type="ECO:0000313" key="10">
    <source>
        <dbReference type="Proteomes" id="UP001595075"/>
    </source>
</evidence>
<feature type="transmembrane region" description="Helical" evidence="7">
    <location>
        <begin position="76"/>
        <end position="99"/>
    </location>
</feature>
<evidence type="ECO:0000256" key="2">
    <source>
        <dbReference type="ARBA" id="ARBA00022692"/>
    </source>
</evidence>
<dbReference type="InterPro" id="IPR007568">
    <property type="entry name" value="RTA1"/>
</dbReference>
<dbReference type="PANTHER" id="PTHR31465">
    <property type="entry name" value="PROTEIN RTA1-RELATED"/>
    <property type="match status" value="1"/>
</dbReference>